<sequence length="254" mass="26973">MASGERLPVVLGLDYPGLERRPRLTGLSTQLTVRLVDVLGGRLPQAFTSEEWARELLGRLATPEDEIACVAAFCMAAPIGQDIARILFERTGRVVPVIAVDGAGCPPSFVATSFESLLSRYGDRASTVDVSETSLRQDPAGVLGLMREALMAAATDVLMGDIGDAVVAREIAAELTGAAVDWLRHLIAVHNATYTPWPGPVHLVNSSEAPLWGNWPGASATEITAVECTRLELLGRREVARVINEVAAAPPVTG</sequence>
<comment type="caution">
    <text evidence="1">The sequence shown here is derived from an EMBL/GenBank/DDBJ whole genome shotgun (WGS) entry which is preliminary data.</text>
</comment>
<accession>A0ABW2HQY7</accession>
<gene>
    <name evidence="1" type="ORF">ACFQS1_16310</name>
</gene>
<dbReference type="Gene3D" id="3.40.50.1820">
    <property type="entry name" value="alpha/beta hydrolase"/>
    <property type="match status" value="1"/>
</dbReference>
<proteinExistence type="predicted"/>
<dbReference type="Proteomes" id="UP001596548">
    <property type="component" value="Unassembled WGS sequence"/>
</dbReference>
<protein>
    <submittedName>
        <fullName evidence="1">Uncharacterized protein</fullName>
    </submittedName>
</protein>
<dbReference type="InterPro" id="IPR029058">
    <property type="entry name" value="AB_hydrolase_fold"/>
</dbReference>
<dbReference type="RefSeq" id="WP_378968795.1">
    <property type="nucleotide sequence ID" value="NZ_JBHTBJ010000010.1"/>
</dbReference>
<evidence type="ECO:0000313" key="1">
    <source>
        <dbReference type="EMBL" id="MFC7275553.1"/>
    </source>
</evidence>
<name>A0ABW2HQY7_9ACTN</name>
<reference evidence="2" key="1">
    <citation type="journal article" date="2019" name="Int. J. Syst. Evol. Microbiol.">
        <title>The Global Catalogue of Microorganisms (GCM) 10K type strain sequencing project: providing services to taxonomists for standard genome sequencing and annotation.</title>
        <authorList>
            <consortium name="The Broad Institute Genomics Platform"/>
            <consortium name="The Broad Institute Genome Sequencing Center for Infectious Disease"/>
            <person name="Wu L."/>
            <person name="Ma J."/>
        </authorList>
    </citation>
    <scope>NUCLEOTIDE SEQUENCE [LARGE SCALE GENOMIC DNA]</scope>
    <source>
        <strain evidence="2">XZYJT-10</strain>
    </source>
</reference>
<keyword evidence="2" id="KW-1185">Reference proteome</keyword>
<organism evidence="1 2">
    <name type="scientific">Paractinoplanes rhizophilus</name>
    <dbReference type="NCBI Taxonomy" id="1416877"/>
    <lineage>
        <taxon>Bacteria</taxon>
        <taxon>Bacillati</taxon>
        <taxon>Actinomycetota</taxon>
        <taxon>Actinomycetes</taxon>
        <taxon>Micromonosporales</taxon>
        <taxon>Micromonosporaceae</taxon>
        <taxon>Paractinoplanes</taxon>
    </lineage>
</organism>
<dbReference type="EMBL" id="JBHTBJ010000010">
    <property type="protein sequence ID" value="MFC7275553.1"/>
    <property type="molecule type" value="Genomic_DNA"/>
</dbReference>
<evidence type="ECO:0000313" key="2">
    <source>
        <dbReference type="Proteomes" id="UP001596548"/>
    </source>
</evidence>